<dbReference type="Proteomes" id="UP001236559">
    <property type="component" value="Unassembled WGS sequence"/>
</dbReference>
<keyword evidence="11" id="KW-1185">Reference proteome</keyword>
<dbReference type="EMBL" id="JAUSTN010000003">
    <property type="protein sequence ID" value="MDQ0274634.1"/>
    <property type="molecule type" value="Genomic_DNA"/>
</dbReference>
<accession>A0ABU0ATP2</accession>
<dbReference type="RefSeq" id="WP_023055314.1">
    <property type="nucleotide sequence ID" value="NZ_JAUSTN010000003.1"/>
</dbReference>
<keyword evidence="3 7" id="KW-0678">Repressor</keyword>
<dbReference type="Pfam" id="PF05848">
    <property type="entry name" value="CtsR"/>
    <property type="match status" value="1"/>
</dbReference>
<proteinExistence type="inferred from homology"/>
<evidence type="ECO:0000256" key="7">
    <source>
        <dbReference type="PIRNR" id="PIRNR010607"/>
    </source>
</evidence>
<dbReference type="InterPro" id="IPR041473">
    <property type="entry name" value="CtsR_C"/>
</dbReference>
<evidence type="ECO:0000259" key="9">
    <source>
        <dbReference type="Pfam" id="PF17727"/>
    </source>
</evidence>
<evidence type="ECO:0000256" key="4">
    <source>
        <dbReference type="ARBA" id="ARBA00023015"/>
    </source>
</evidence>
<feature type="domain" description="CtsR N-terminal HTH" evidence="8">
    <location>
        <begin position="3"/>
        <end position="72"/>
    </location>
</feature>
<dbReference type="Gene3D" id="3.30.56.130">
    <property type="entry name" value="Transcriptional regulator CtsR, winged HTH domain"/>
    <property type="match status" value="1"/>
</dbReference>
<evidence type="ECO:0000259" key="8">
    <source>
        <dbReference type="Pfam" id="PF05848"/>
    </source>
</evidence>
<organism evidence="10 11">
    <name type="scientific">Peptoniphilus koenoeneniae</name>
    <dbReference type="NCBI Taxonomy" id="507751"/>
    <lineage>
        <taxon>Bacteria</taxon>
        <taxon>Bacillati</taxon>
        <taxon>Bacillota</taxon>
        <taxon>Tissierellia</taxon>
        <taxon>Tissierellales</taxon>
        <taxon>Peptoniphilaceae</taxon>
        <taxon>Peptoniphilus</taxon>
    </lineage>
</organism>
<keyword evidence="4 7" id="KW-0805">Transcription regulation</keyword>
<feature type="domain" description="CtsR C-terminal dimerization" evidence="9">
    <location>
        <begin position="82"/>
        <end position="146"/>
    </location>
</feature>
<evidence type="ECO:0000256" key="5">
    <source>
        <dbReference type="ARBA" id="ARBA00023125"/>
    </source>
</evidence>
<evidence type="ECO:0000313" key="11">
    <source>
        <dbReference type="Proteomes" id="UP001236559"/>
    </source>
</evidence>
<sequence length="154" mass="17230">MAKISNSIEDFLLAMLKEAEGSLEIQRSLLAERFDCAPSQINYVLTTRFTPYKGYYVESRRGGGGFIRITKVRFPNAELARNVFIDEIGDSITRDKAEELINSLLNAGKLTQREAHIIMAAISDRALGSHVEDRNTIRADILKNIVLFILGGKL</sequence>
<protein>
    <recommendedName>
        <fullName evidence="2 7">Transcriptional regulator CtsR</fullName>
    </recommendedName>
</protein>
<dbReference type="InterPro" id="IPR040465">
    <property type="entry name" value="CtsR_N"/>
</dbReference>
<comment type="caution">
    <text evidence="10">The sequence shown here is derived from an EMBL/GenBank/DDBJ whole genome shotgun (WGS) entry which is preliminary data.</text>
</comment>
<keyword evidence="6 7" id="KW-0804">Transcription</keyword>
<dbReference type="InterPro" id="IPR008463">
    <property type="entry name" value="CtsR"/>
</dbReference>
<name>A0ABU0ATP2_9FIRM</name>
<gene>
    <name evidence="10" type="ORF">J2S72_000651</name>
</gene>
<evidence type="ECO:0000256" key="2">
    <source>
        <dbReference type="ARBA" id="ARBA00014129"/>
    </source>
</evidence>
<dbReference type="InterPro" id="IPR041908">
    <property type="entry name" value="CtsR_C_sf"/>
</dbReference>
<comment type="similarity">
    <text evidence="1 7">Belongs to the CtsR family.</text>
</comment>
<evidence type="ECO:0000256" key="3">
    <source>
        <dbReference type="ARBA" id="ARBA00022491"/>
    </source>
</evidence>
<evidence type="ECO:0000256" key="1">
    <source>
        <dbReference type="ARBA" id="ARBA00010189"/>
    </source>
</evidence>
<dbReference type="Pfam" id="PF17727">
    <property type="entry name" value="CtsR_C"/>
    <property type="match status" value="1"/>
</dbReference>
<keyword evidence="5 7" id="KW-0238">DNA-binding</keyword>
<dbReference type="Gene3D" id="1.10.1200.150">
    <property type="entry name" value="Transcriptional regulator CtsR, C-terminal domain"/>
    <property type="match status" value="1"/>
</dbReference>
<dbReference type="PIRSF" id="PIRSF010607">
    <property type="entry name" value="Txn_repr_CtsR"/>
    <property type="match status" value="1"/>
</dbReference>
<evidence type="ECO:0000256" key="6">
    <source>
        <dbReference type="ARBA" id="ARBA00023163"/>
    </source>
</evidence>
<dbReference type="InterPro" id="IPR041902">
    <property type="entry name" value="CtsR_N_sf"/>
</dbReference>
<evidence type="ECO:0000313" key="10">
    <source>
        <dbReference type="EMBL" id="MDQ0274634.1"/>
    </source>
</evidence>
<reference evidence="10 11" key="1">
    <citation type="submission" date="2023-07" db="EMBL/GenBank/DDBJ databases">
        <title>Genomic Encyclopedia of Type Strains, Phase IV (KMG-IV): sequencing the most valuable type-strain genomes for metagenomic binning, comparative biology and taxonomic classification.</title>
        <authorList>
            <person name="Goeker M."/>
        </authorList>
    </citation>
    <scope>NUCLEOTIDE SEQUENCE [LARGE SCALE GENOMIC DNA]</scope>
    <source>
        <strain evidence="10 11">DSM 22616</strain>
    </source>
</reference>